<protein>
    <submittedName>
        <fullName evidence="1">Uncharacterized protein</fullName>
    </submittedName>
</protein>
<comment type="caution">
    <text evidence="1">The sequence shown here is derived from an EMBL/GenBank/DDBJ whole genome shotgun (WGS) entry which is preliminary data.</text>
</comment>
<dbReference type="RefSeq" id="WP_309729033.1">
    <property type="nucleotide sequence ID" value="NZ_JAVDQA010000006.1"/>
</dbReference>
<dbReference type="EMBL" id="JAVDQA010000006">
    <property type="protein sequence ID" value="MDR6301537.1"/>
    <property type="molecule type" value="Genomic_DNA"/>
</dbReference>
<keyword evidence="2" id="KW-1185">Reference proteome</keyword>
<name>A0ABU1K7D5_9FLAO</name>
<proteinExistence type="predicted"/>
<dbReference type="Proteomes" id="UP001257659">
    <property type="component" value="Unassembled WGS sequence"/>
</dbReference>
<accession>A0ABU1K7D5</accession>
<sequence length="103" mass="11907">MAEWEQNIKTPSLPDLVILIIKEAQQIDALFADRNSIGYLNRTNLIFRKNSTTAAVNEIENFQTLIRECLKTENPHSPKNKILAFIQLLQQLKLKFQDVQNIV</sequence>
<gene>
    <name evidence="1" type="ORF">GGR31_002206</name>
</gene>
<evidence type="ECO:0000313" key="2">
    <source>
        <dbReference type="Proteomes" id="UP001257659"/>
    </source>
</evidence>
<evidence type="ECO:0000313" key="1">
    <source>
        <dbReference type="EMBL" id="MDR6301537.1"/>
    </source>
</evidence>
<organism evidence="1 2">
    <name type="scientific">Mesonia maritima</name>
    <dbReference type="NCBI Taxonomy" id="1793873"/>
    <lineage>
        <taxon>Bacteria</taxon>
        <taxon>Pseudomonadati</taxon>
        <taxon>Bacteroidota</taxon>
        <taxon>Flavobacteriia</taxon>
        <taxon>Flavobacteriales</taxon>
        <taxon>Flavobacteriaceae</taxon>
        <taxon>Mesonia</taxon>
    </lineage>
</organism>
<reference evidence="1 2" key="1">
    <citation type="submission" date="2023-07" db="EMBL/GenBank/DDBJ databases">
        <title>Genomic Encyclopedia of Type Strains, Phase IV (KMG-IV): sequencing the most valuable type-strain genomes for metagenomic binning, comparative biology and taxonomic classification.</title>
        <authorList>
            <person name="Goeker M."/>
        </authorList>
    </citation>
    <scope>NUCLEOTIDE SEQUENCE [LARGE SCALE GENOMIC DNA]</scope>
    <source>
        <strain evidence="1 2">DSM 102814</strain>
    </source>
</reference>